<gene>
    <name evidence="1" type="ORF">sS8_0390</name>
</gene>
<dbReference type="AlphaFoldDB" id="A0A286P3Y6"/>
<dbReference type="KEGG" id="mmai:sS8_0390"/>
<keyword evidence="2" id="KW-1185">Reference proteome</keyword>
<accession>A0A286P3Y6</accession>
<organism evidence="1 2">
    <name type="scientific">Methylocaldum marinum</name>
    <dbReference type="NCBI Taxonomy" id="1432792"/>
    <lineage>
        <taxon>Bacteria</taxon>
        <taxon>Pseudomonadati</taxon>
        <taxon>Pseudomonadota</taxon>
        <taxon>Gammaproteobacteria</taxon>
        <taxon>Methylococcales</taxon>
        <taxon>Methylococcaceae</taxon>
        <taxon>Methylocaldum</taxon>
    </lineage>
</organism>
<reference evidence="1 2" key="1">
    <citation type="submission" date="2016-12" db="EMBL/GenBank/DDBJ databases">
        <title>Genome sequencing of Methylocaldum marinum.</title>
        <authorList>
            <person name="Takeuchi M."/>
            <person name="Kamagata Y."/>
            <person name="Hiraoka S."/>
            <person name="Oshima K."/>
            <person name="Hattori M."/>
            <person name="Iwasaki W."/>
        </authorList>
    </citation>
    <scope>NUCLEOTIDE SEQUENCE [LARGE SCALE GENOMIC DNA]</scope>
    <source>
        <strain evidence="1 2">S8</strain>
    </source>
</reference>
<evidence type="ECO:0000313" key="1">
    <source>
        <dbReference type="EMBL" id="BBA32358.1"/>
    </source>
</evidence>
<proteinExistence type="predicted"/>
<dbReference type="EMBL" id="AP017928">
    <property type="protein sequence ID" value="BBA32358.1"/>
    <property type="molecule type" value="Genomic_DNA"/>
</dbReference>
<dbReference type="Proteomes" id="UP000266313">
    <property type="component" value="Chromosome"/>
</dbReference>
<protein>
    <submittedName>
        <fullName evidence="1">Uncharacterized protein</fullName>
    </submittedName>
</protein>
<name>A0A286P3Y6_9GAMM</name>
<sequence>MHKIRLILLMVVVLVASVEAGLRLFVGLGNPPLLQTDETIEYMFKPNQDLRRFGNRIKINEYGMRSENFSDGKSDVSEFRVMVYGDSVINGGNQTDHTQLATELVKANLALVMTDRKIVVGNVSAGSWGPPTAFSTSKKYTKNKFIIKNQ</sequence>
<evidence type="ECO:0000313" key="2">
    <source>
        <dbReference type="Proteomes" id="UP000266313"/>
    </source>
</evidence>